<comment type="caution">
    <text evidence="4">The sequence shown here is derived from an EMBL/GenBank/DDBJ whole genome shotgun (WGS) entry which is preliminary data.</text>
</comment>
<evidence type="ECO:0000313" key="4">
    <source>
        <dbReference type="EMBL" id="HIU62473.1"/>
    </source>
</evidence>
<dbReference type="GO" id="GO:0046872">
    <property type="term" value="F:metal ion binding"/>
    <property type="evidence" value="ECO:0007669"/>
    <property type="project" value="UniProtKB-KW"/>
</dbReference>
<comment type="similarity">
    <text evidence="1 2">Belongs to the metallophosphoesterase superfamily. YfcE family.</text>
</comment>
<dbReference type="AlphaFoldDB" id="A0A9D1ML22"/>
<evidence type="ECO:0000313" key="5">
    <source>
        <dbReference type="Proteomes" id="UP000824145"/>
    </source>
</evidence>
<dbReference type="NCBIfam" id="NF006988">
    <property type="entry name" value="PRK09453.1"/>
    <property type="match status" value="1"/>
</dbReference>
<dbReference type="InterPro" id="IPR000979">
    <property type="entry name" value="Phosphodiesterase_MJ0936/Vps29"/>
</dbReference>
<dbReference type="InterPro" id="IPR029052">
    <property type="entry name" value="Metallo-depent_PP-like"/>
</dbReference>
<protein>
    <recommendedName>
        <fullName evidence="2">Phosphoesterase</fullName>
        <ecNumber evidence="2">3.1.4.-</ecNumber>
    </recommendedName>
</protein>
<dbReference type="EC" id="3.1.4.-" evidence="2"/>
<dbReference type="SUPFAM" id="SSF56300">
    <property type="entry name" value="Metallo-dependent phosphatases"/>
    <property type="match status" value="1"/>
</dbReference>
<dbReference type="GO" id="GO:0016787">
    <property type="term" value="F:hydrolase activity"/>
    <property type="evidence" value="ECO:0007669"/>
    <property type="project" value="UniProtKB-UniRule"/>
</dbReference>
<dbReference type="NCBIfam" id="TIGR00040">
    <property type="entry name" value="yfcE"/>
    <property type="match status" value="1"/>
</dbReference>
<dbReference type="PANTHER" id="PTHR11124">
    <property type="entry name" value="VACUOLAR SORTING PROTEIN VPS29"/>
    <property type="match status" value="1"/>
</dbReference>
<feature type="domain" description="Calcineurin-like phosphoesterase" evidence="3">
    <location>
        <begin position="1"/>
        <end position="163"/>
    </location>
</feature>
<organism evidence="4 5">
    <name type="scientific">Candidatus Caccalectryoclostridium excrementigallinarum</name>
    <dbReference type="NCBI Taxonomy" id="2840710"/>
    <lineage>
        <taxon>Bacteria</taxon>
        <taxon>Bacillati</taxon>
        <taxon>Bacillota</taxon>
        <taxon>Clostridia</taxon>
        <taxon>Christensenellales</taxon>
        <taxon>Christensenellaceae</taxon>
        <taxon>Christensenellaceae incertae sedis</taxon>
        <taxon>Candidatus Caccalectryoclostridium</taxon>
    </lineage>
</organism>
<sequence>MKIMIASDVHGSSYYAKRIKQVFEQEGAQLLVLLGDIYNPGPRNRIDMVRDYAPLEVAATLNALKERMMVIKGNCDSQVDTLISEFSFVEEGALFVGGKRVTLTHGHVFDIDRLPPSCGDALIYGHVHTGFIAHKDGVTVANPGSVTLPKEGTAHSYLVLNEDELILKDIDNGKIIEQDKIR</sequence>
<dbReference type="InterPro" id="IPR024654">
    <property type="entry name" value="Calcineurin-like_PHP_lpxH"/>
</dbReference>
<comment type="cofactor">
    <cofactor evidence="2">
        <name>a divalent metal cation</name>
        <dbReference type="ChEBI" id="CHEBI:60240"/>
    </cofactor>
</comment>
<accession>A0A9D1ML22</accession>
<keyword evidence="4" id="KW-0378">Hydrolase</keyword>
<proteinExistence type="inferred from homology"/>
<name>A0A9D1ML22_9FIRM</name>
<evidence type="ECO:0000259" key="3">
    <source>
        <dbReference type="Pfam" id="PF12850"/>
    </source>
</evidence>
<reference evidence="4" key="1">
    <citation type="submission" date="2020-10" db="EMBL/GenBank/DDBJ databases">
        <authorList>
            <person name="Gilroy R."/>
        </authorList>
    </citation>
    <scope>NUCLEOTIDE SEQUENCE</scope>
    <source>
        <strain evidence="4">9366</strain>
    </source>
</reference>
<keyword evidence="2" id="KW-0479">Metal-binding</keyword>
<reference evidence="4" key="2">
    <citation type="journal article" date="2021" name="PeerJ">
        <title>Extensive microbial diversity within the chicken gut microbiome revealed by metagenomics and culture.</title>
        <authorList>
            <person name="Gilroy R."/>
            <person name="Ravi A."/>
            <person name="Getino M."/>
            <person name="Pursley I."/>
            <person name="Horton D.L."/>
            <person name="Alikhan N.F."/>
            <person name="Baker D."/>
            <person name="Gharbi K."/>
            <person name="Hall N."/>
            <person name="Watson M."/>
            <person name="Adriaenssens E.M."/>
            <person name="Foster-Nyarko E."/>
            <person name="Jarju S."/>
            <person name="Secka A."/>
            <person name="Antonio M."/>
            <person name="Oren A."/>
            <person name="Chaudhuri R.R."/>
            <person name="La Ragione R."/>
            <person name="Hildebrand F."/>
            <person name="Pallen M.J."/>
        </authorList>
    </citation>
    <scope>NUCLEOTIDE SEQUENCE</scope>
    <source>
        <strain evidence="4">9366</strain>
    </source>
</reference>
<evidence type="ECO:0000256" key="2">
    <source>
        <dbReference type="RuleBase" id="RU362039"/>
    </source>
</evidence>
<dbReference type="Proteomes" id="UP000824145">
    <property type="component" value="Unassembled WGS sequence"/>
</dbReference>
<dbReference type="Gene3D" id="3.60.21.10">
    <property type="match status" value="1"/>
</dbReference>
<dbReference type="EMBL" id="DVNJ01000006">
    <property type="protein sequence ID" value="HIU62473.1"/>
    <property type="molecule type" value="Genomic_DNA"/>
</dbReference>
<gene>
    <name evidence="4" type="primary">yfcE</name>
    <name evidence="4" type="ORF">IAB07_01720</name>
</gene>
<dbReference type="Pfam" id="PF12850">
    <property type="entry name" value="Metallophos_2"/>
    <property type="match status" value="1"/>
</dbReference>
<evidence type="ECO:0000256" key="1">
    <source>
        <dbReference type="ARBA" id="ARBA00008950"/>
    </source>
</evidence>